<dbReference type="InterPro" id="IPR047164">
    <property type="entry name" value="OX2G-like"/>
</dbReference>
<accession>A0A8C5EVG0</accession>
<evidence type="ECO:0000313" key="11">
    <source>
        <dbReference type="Proteomes" id="UP000694680"/>
    </source>
</evidence>
<dbReference type="GO" id="GO:0016020">
    <property type="term" value="C:membrane"/>
    <property type="evidence" value="ECO:0007669"/>
    <property type="project" value="UniProtKB-SubCell"/>
</dbReference>
<keyword evidence="7" id="KW-0325">Glycoprotein</keyword>
<dbReference type="Gene3D" id="2.60.40.10">
    <property type="entry name" value="Immunoglobulins"/>
    <property type="match status" value="1"/>
</dbReference>
<dbReference type="GO" id="GO:0043025">
    <property type="term" value="C:neuronal cell body"/>
    <property type="evidence" value="ECO:0007669"/>
    <property type="project" value="TreeGrafter"/>
</dbReference>
<dbReference type="Pfam" id="PF07686">
    <property type="entry name" value="V-set"/>
    <property type="match status" value="1"/>
</dbReference>
<dbReference type="PANTHER" id="PTHR46841">
    <property type="entry name" value="OX-2 MEMBRANE GLYCOPROTEIN"/>
    <property type="match status" value="1"/>
</dbReference>
<keyword evidence="11" id="KW-1185">Reference proteome</keyword>
<dbReference type="InterPro" id="IPR013783">
    <property type="entry name" value="Ig-like_fold"/>
</dbReference>
<keyword evidence="5" id="KW-0472">Membrane</keyword>
<dbReference type="GO" id="GO:0098632">
    <property type="term" value="F:cell-cell adhesion mediator activity"/>
    <property type="evidence" value="ECO:0007669"/>
    <property type="project" value="InterPro"/>
</dbReference>
<comment type="subcellular location">
    <subcellularLocation>
        <location evidence="1">Membrane</location>
        <topology evidence="1">Single-pass membrane protein</topology>
    </subcellularLocation>
</comment>
<keyword evidence="3" id="KW-0732">Signal</keyword>
<keyword evidence="2" id="KW-0812">Transmembrane</keyword>
<evidence type="ECO:0000259" key="9">
    <source>
        <dbReference type="Pfam" id="PF07686"/>
    </source>
</evidence>
<evidence type="ECO:0000313" key="10">
    <source>
        <dbReference type="Ensembl" id="ENSGWIP00000026498.1"/>
    </source>
</evidence>
<dbReference type="GO" id="GO:0009986">
    <property type="term" value="C:cell surface"/>
    <property type="evidence" value="ECO:0007669"/>
    <property type="project" value="TreeGrafter"/>
</dbReference>
<sequence>AQFQLQPLIFPYLGAHQWSMAVMPCTRARWTTPQVEQHCVHQVTWRRLDEDKSLQNVASYSERFGQQISEPYVNKVVFTEASLSSASIALRNITWQDESCYVCSFDVFPHGSTGNRTCLTVRGIERFPGLEVLY</sequence>
<evidence type="ECO:0000256" key="2">
    <source>
        <dbReference type="ARBA" id="ARBA00022692"/>
    </source>
</evidence>
<keyword evidence="6" id="KW-1015">Disulfide bond</keyword>
<organism evidence="10 11">
    <name type="scientific">Gouania willdenowi</name>
    <name type="common">Blunt-snouted clingfish</name>
    <name type="synonym">Lepadogaster willdenowi</name>
    <dbReference type="NCBI Taxonomy" id="441366"/>
    <lineage>
        <taxon>Eukaryota</taxon>
        <taxon>Metazoa</taxon>
        <taxon>Chordata</taxon>
        <taxon>Craniata</taxon>
        <taxon>Vertebrata</taxon>
        <taxon>Euteleostomi</taxon>
        <taxon>Actinopterygii</taxon>
        <taxon>Neopterygii</taxon>
        <taxon>Teleostei</taxon>
        <taxon>Neoteleostei</taxon>
        <taxon>Acanthomorphata</taxon>
        <taxon>Ovalentaria</taxon>
        <taxon>Blenniimorphae</taxon>
        <taxon>Blenniiformes</taxon>
        <taxon>Gobiesocoidei</taxon>
        <taxon>Gobiesocidae</taxon>
        <taxon>Gobiesocinae</taxon>
        <taxon>Gouania</taxon>
    </lineage>
</organism>
<keyword evidence="8" id="KW-0393">Immunoglobulin domain</keyword>
<feature type="domain" description="Immunoglobulin V-set" evidence="9">
    <location>
        <begin position="22"/>
        <end position="121"/>
    </location>
</feature>
<dbReference type="Proteomes" id="UP000694680">
    <property type="component" value="Chromosome 2"/>
</dbReference>
<evidence type="ECO:0000256" key="6">
    <source>
        <dbReference type="ARBA" id="ARBA00023157"/>
    </source>
</evidence>
<dbReference type="SUPFAM" id="SSF48726">
    <property type="entry name" value="Immunoglobulin"/>
    <property type="match status" value="1"/>
</dbReference>
<evidence type="ECO:0000256" key="8">
    <source>
        <dbReference type="ARBA" id="ARBA00023319"/>
    </source>
</evidence>
<evidence type="ECO:0000256" key="1">
    <source>
        <dbReference type="ARBA" id="ARBA00004167"/>
    </source>
</evidence>
<name>A0A8C5EVG0_GOUWI</name>
<reference evidence="10" key="3">
    <citation type="submission" date="2025-09" db="UniProtKB">
        <authorList>
            <consortium name="Ensembl"/>
        </authorList>
    </citation>
    <scope>IDENTIFICATION</scope>
</reference>
<dbReference type="GO" id="GO:0150079">
    <property type="term" value="P:negative regulation of neuroinflammatory response"/>
    <property type="evidence" value="ECO:0007669"/>
    <property type="project" value="TreeGrafter"/>
</dbReference>
<reference evidence="10" key="1">
    <citation type="submission" date="2020-06" db="EMBL/GenBank/DDBJ databases">
        <authorList>
            <consortium name="Wellcome Sanger Institute Data Sharing"/>
        </authorList>
    </citation>
    <scope>NUCLEOTIDE SEQUENCE [LARGE SCALE GENOMIC DNA]</scope>
</reference>
<dbReference type="PANTHER" id="PTHR46841:SF7">
    <property type="entry name" value="IG-LIKE DOMAIN-CONTAINING PROTEIN"/>
    <property type="match status" value="1"/>
</dbReference>
<proteinExistence type="predicted"/>
<evidence type="ECO:0000256" key="5">
    <source>
        <dbReference type="ARBA" id="ARBA00023136"/>
    </source>
</evidence>
<evidence type="ECO:0000256" key="7">
    <source>
        <dbReference type="ARBA" id="ARBA00023180"/>
    </source>
</evidence>
<dbReference type="InterPro" id="IPR013106">
    <property type="entry name" value="Ig_V-set"/>
</dbReference>
<dbReference type="Ensembl" id="ENSGWIT00000028946.1">
    <property type="protein sequence ID" value="ENSGWIP00000026498.1"/>
    <property type="gene ID" value="ENSGWIG00000013909.1"/>
</dbReference>
<dbReference type="GO" id="GO:0030424">
    <property type="term" value="C:axon"/>
    <property type="evidence" value="ECO:0007669"/>
    <property type="project" value="TreeGrafter"/>
</dbReference>
<reference evidence="10" key="2">
    <citation type="submission" date="2025-08" db="UniProtKB">
        <authorList>
            <consortium name="Ensembl"/>
        </authorList>
    </citation>
    <scope>IDENTIFICATION</scope>
</reference>
<evidence type="ECO:0000256" key="3">
    <source>
        <dbReference type="ARBA" id="ARBA00022729"/>
    </source>
</evidence>
<dbReference type="GO" id="GO:0034113">
    <property type="term" value="P:heterotypic cell-cell adhesion"/>
    <property type="evidence" value="ECO:0007669"/>
    <property type="project" value="TreeGrafter"/>
</dbReference>
<evidence type="ECO:0000256" key="4">
    <source>
        <dbReference type="ARBA" id="ARBA00022989"/>
    </source>
</evidence>
<keyword evidence="4" id="KW-1133">Transmembrane helix</keyword>
<dbReference type="InterPro" id="IPR036179">
    <property type="entry name" value="Ig-like_dom_sf"/>
</dbReference>
<dbReference type="AlphaFoldDB" id="A0A8C5EVG0"/>
<protein>
    <recommendedName>
        <fullName evidence="9">Immunoglobulin V-set domain-containing protein</fullName>
    </recommendedName>
</protein>